<gene>
    <name evidence="2" type="ORF">C7S18_02265</name>
</gene>
<keyword evidence="3" id="KW-1185">Reference proteome</keyword>
<dbReference type="Pfam" id="PF05899">
    <property type="entry name" value="Cupin_3"/>
    <property type="match status" value="1"/>
</dbReference>
<protein>
    <submittedName>
        <fullName evidence="2">Cupin</fullName>
    </submittedName>
</protein>
<dbReference type="InterPro" id="IPR011051">
    <property type="entry name" value="RmlC_Cupin_sf"/>
</dbReference>
<dbReference type="RefSeq" id="WP_106890017.1">
    <property type="nucleotide sequence ID" value="NZ_CP027860.1"/>
</dbReference>
<dbReference type="SUPFAM" id="SSF51182">
    <property type="entry name" value="RmlC-like cupins"/>
    <property type="match status" value="1"/>
</dbReference>
<dbReference type="Proteomes" id="UP000241074">
    <property type="component" value="Chromosome"/>
</dbReference>
<feature type="domain" description="(S)-ureidoglycine aminohydrolase cupin" evidence="1">
    <location>
        <begin position="41"/>
        <end position="113"/>
    </location>
</feature>
<reference evidence="2 3" key="1">
    <citation type="submission" date="2018-03" db="EMBL/GenBank/DDBJ databases">
        <title>Ahniella affigens gen. nov., sp. nov., a gammaproteobacterium isolated from sandy soil near a stream.</title>
        <authorList>
            <person name="Ko Y."/>
            <person name="Kim J.-H."/>
        </authorList>
    </citation>
    <scope>NUCLEOTIDE SEQUENCE [LARGE SCALE GENOMIC DNA]</scope>
    <source>
        <strain evidence="2 3">D13</strain>
    </source>
</reference>
<dbReference type="EMBL" id="CP027860">
    <property type="protein sequence ID" value="AVP96088.1"/>
    <property type="molecule type" value="Genomic_DNA"/>
</dbReference>
<dbReference type="CDD" id="cd02227">
    <property type="entry name" value="cupin_TM1112-like"/>
    <property type="match status" value="1"/>
</dbReference>
<accession>A0A2P1PMM2</accession>
<dbReference type="PANTHER" id="PTHR40943">
    <property type="entry name" value="CYTOPLASMIC PROTEIN-RELATED"/>
    <property type="match status" value="1"/>
</dbReference>
<evidence type="ECO:0000259" key="1">
    <source>
        <dbReference type="Pfam" id="PF05899"/>
    </source>
</evidence>
<sequence length="120" mass="13462">MPNALNFAQQQIEPELDHPRPERLIRGNPERKTWLHYQNASGEVFAGVWSCEPGAWRIEMGEREDEHFFVTAGACVITADDGHAVRCEAGQSLVIPAGFKGTFEVLEPLTKHFMIVDRAS</sequence>
<dbReference type="Gene3D" id="2.60.120.10">
    <property type="entry name" value="Jelly Rolls"/>
    <property type="match status" value="1"/>
</dbReference>
<dbReference type="InterPro" id="IPR008579">
    <property type="entry name" value="UGlyAH_Cupin_dom"/>
</dbReference>
<dbReference type="KEGG" id="xba:C7S18_02265"/>
<dbReference type="PANTHER" id="PTHR40943:SF2">
    <property type="entry name" value="(S)-UREIDOGLYCINE AMINOHYDROLASE CUPIN DOMAIN-CONTAINING PROTEIN"/>
    <property type="match status" value="1"/>
</dbReference>
<evidence type="ECO:0000313" key="3">
    <source>
        <dbReference type="Proteomes" id="UP000241074"/>
    </source>
</evidence>
<proteinExistence type="predicted"/>
<dbReference type="AlphaFoldDB" id="A0A2P1PMM2"/>
<name>A0A2P1PMM2_9GAMM</name>
<organism evidence="2 3">
    <name type="scientific">Ahniella affigens</name>
    <dbReference type="NCBI Taxonomy" id="2021234"/>
    <lineage>
        <taxon>Bacteria</taxon>
        <taxon>Pseudomonadati</taxon>
        <taxon>Pseudomonadota</taxon>
        <taxon>Gammaproteobacteria</taxon>
        <taxon>Lysobacterales</taxon>
        <taxon>Rhodanobacteraceae</taxon>
        <taxon>Ahniella</taxon>
    </lineage>
</organism>
<dbReference type="InterPro" id="IPR014710">
    <property type="entry name" value="RmlC-like_jellyroll"/>
</dbReference>
<reference evidence="2 3" key="2">
    <citation type="submission" date="2018-03" db="EMBL/GenBank/DDBJ databases">
        <authorList>
            <person name="Keele B.F."/>
        </authorList>
    </citation>
    <scope>NUCLEOTIDE SEQUENCE [LARGE SCALE GENOMIC DNA]</scope>
    <source>
        <strain evidence="2 3">D13</strain>
    </source>
</reference>
<evidence type="ECO:0000313" key="2">
    <source>
        <dbReference type="EMBL" id="AVP96088.1"/>
    </source>
</evidence>
<dbReference type="OrthoDB" id="9799053at2"/>